<dbReference type="Proteomes" id="UP001234178">
    <property type="component" value="Unassembled WGS sequence"/>
</dbReference>
<organism evidence="2 3">
    <name type="scientific">Daphnia magna</name>
    <dbReference type="NCBI Taxonomy" id="35525"/>
    <lineage>
        <taxon>Eukaryota</taxon>
        <taxon>Metazoa</taxon>
        <taxon>Ecdysozoa</taxon>
        <taxon>Arthropoda</taxon>
        <taxon>Crustacea</taxon>
        <taxon>Branchiopoda</taxon>
        <taxon>Diplostraca</taxon>
        <taxon>Cladocera</taxon>
        <taxon>Anomopoda</taxon>
        <taxon>Daphniidae</taxon>
        <taxon>Daphnia</taxon>
    </lineage>
</organism>
<proteinExistence type="predicted"/>
<comment type="caution">
    <text evidence="2">The sequence shown here is derived from an EMBL/GenBank/DDBJ whole genome shotgun (WGS) entry which is preliminary data.</text>
</comment>
<feature type="region of interest" description="Disordered" evidence="1">
    <location>
        <begin position="1"/>
        <end position="59"/>
    </location>
</feature>
<name>A0ABQ9YZ68_9CRUS</name>
<accession>A0ABQ9YZ68</accession>
<keyword evidence="3" id="KW-1185">Reference proteome</keyword>
<evidence type="ECO:0000313" key="2">
    <source>
        <dbReference type="EMBL" id="KAK4005900.1"/>
    </source>
</evidence>
<evidence type="ECO:0000313" key="3">
    <source>
        <dbReference type="Proteomes" id="UP001234178"/>
    </source>
</evidence>
<reference evidence="2 3" key="1">
    <citation type="journal article" date="2023" name="Nucleic Acids Res.">
        <title>The hologenome of Daphnia magna reveals possible DNA methylation and microbiome-mediated evolution of the host genome.</title>
        <authorList>
            <person name="Chaturvedi A."/>
            <person name="Li X."/>
            <person name="Dhandapani V."/>
            <person name="Marshall H."/>
            <person name="Kissane S."/>
            <person name="Cuenca-Cambronero M."/>
            <person name="Asole G."/>
            <person name="Calvet F."/>
            <person name="Ruiz-Romero M."/>
            <person name="Marangio P."/>
            <person name="Guigo R."/>
            <person name="Rago D."/>
            <person name="Mirbahai L."/>
            <person name="Eastwood N."/>
            <person name="Colbourne J.K."/>
            <person name="Zhou J."/>
            <person name="Mallon E."/>
            <person name="Orsini L."/>
        </authorList>
    </citation>
    <scope>NUCLEOTIDE SEQUENCE [LARGE SCALE GENOMIC DNA]</scope>
    <source>
        <strain evidence="2">LRV0_1</strain>
    </source>
</reference>
<evidence type="ECO:0000256" key="1">
    <source>
        <dbReference type="SAM" id="MobiDB-lite"/>
    </source>
</evidence>
<sequence>MQNPFNPKVKAAPVSPTAESETNDAGVHLNSSEMETETSESPRHRNRKRHQTPSKNDGYVVFVPPTFFKKISSNEKSTTFHKSRLNDFNVEFAAGKKSSVGTSGKGTQNLDEHLVDLKDPPLAKQIMMTQADLDTKIMKM</sequence>
<protein>
    <submittedName>
        <fullName evidence="2">Uncharacterized protein</fullName>
    </submittedName>
</protein>
<dbReference type="EMBL" id="JAOYFB010000002">
    <property type="protein sequence ID" value="KAK4005900.1"/>
    <property type="molecule type" value="Genomic_DNA"/>
</dbReference>
<gene>
    <name evidence="2" type="ORF">OUZ56_011021</name>
</gene>